<sequence length="361" mass="40850">MSELIVDFNLDGSPFAAEWGLYGVTIVNFLVNLAAACYLVYWRKWPPIRAKQLDFLLLSAATGWIWLIGAYSATRAVPQVGAMLLCNFWQFWIQFAFGALLWLGCIILRMYRLYAILIVTNMRMNIKNPRLWMYARLAALCAPYFIFATIATALNATPVVSQPTSAGVNVEMCLMDSWALYMLVALCFVYLVPPVVLMYKLRNIRKFLNEFRETKFAFWCIVTGTIVYGFVTVMSWHNKVWGRVLCVAIILVMLNLSYWLIIGPTIVGRYFDPDATLAKFNAEKDYHPSSSSSKQNSASGKKHHSSSKKPISHRSDSSSRQPSEGITSGTDGTEFEVRLSQHEFSVVLPQEGTFEESNEEA</sequence>
<proteinExistence type="predicted"/>
<evidence type="ECO:0008006" key="5">
    <source>
        <dbReference type="Google" id="ProtNLM"/>
    </source>
</evidence>
<name>A0A0D2U5E7_CAPO3</name>
<feature type="transmembrane region" description="Helical" evidence="2">
    <location>
        <begin position="20"/>
        <end position="41"/>
    </location>
</feature>
<keyword evidence="2" id="KW-0812">Transmembrane</keyword>
<feature type="transmembrane region" description="Helical" evidence="2">
    <location>
        <begin position="131"/>
        <end position="154"/>
    </location>
</feature>
<dbReference type="InParanoid" id="A0A0D2U5E7"/>
<feature type="region of interest" description="Disordered" evidence="1">
    <location>
        <begin position="285"/>
        <end position="332"/>
    </location>
</feature>
<organism evidence="3 4">
    <name type="scientific">Capsaspora owczarzaki (strain ATCC 30864)</name>
    <dbReference type="NCBI Taxonomy" id="595528"/>
    <lineage>
        <taxon>Eukaryota</taxon>
        <taxon>Filasterea</taxon>
        <taxon>Capsaspora</taxon>
    </lineage>
</organism>
<dbReference type="RefSeq" id="XP_011270121.1">
    <property type="nucleotide sequence ID" value="XM_011271819.1"/>
</dbReference>
<dbReference type="EMBL" id="KE346361">
    <property type="protein sequence ID" value="KJE90371.1"/>
    <property type="molecule type" value="Genomic_DNA"/>
</dbReference>
<feature type="compositionally biased region" description="Basic residues" evidence="1">
    <location>
        <begin position="300"/>
        <end position="312"/>
    </location>
</feature>
<dbReference type="OrthoDB" id="5548522at2759"/>
<evidence type="ECO:0000313" key="3">
    <source>
        <dbReference type="EMBL" id="KJE90371.1"/>
    </source>
</evidence>
<evidence type="ECO:0000256" key="2">
    <source>
        <dbReference type="SAM" id="Phobius"/>
    </source>
</evidence>
<dbReference type="AlphaFoldDB" id="A0A0D2U5E7"/>
<feature type="transmembrane region" description="Helical" evidence="2">
    <location>
        <begin position="91"/>
        <end position="111"/>
    </location>
</feature>
<gene>
    <name evidence="3" type="ORF">CAOG_008540</name>
</gene>
<keyword evidence="2" id="KW-1133">Transmembrane helix</keyword>
<keyword evidence="2" id="KW-0472">Membrane</keyword>
<accession>A0A0D2U5E7</accession>
<evidence type="ECO:0000313" key="4">
    <source>
        <dbReference type="Proteomes" id="UP000008743"/>
    </source>
</evidence>
<reference evidence="4" key="1">
    <citation type="submission" date="2011-02" db="EMBL/GenBank/DDBJ databases">
        <title>The Genome Sequence of Capsaspora owczarzaki ATCC 30864.</title>
        <authorList>
            <person name="Russ C."/>
            <person name="Cuomo C."/>
            <person name="Burger G."/>
            <person name="Gray M.W."/>
            <person name="Holland P.W.H."/>
            <person name="King N."/>
            <person name="Lang F.B.F."/>
            <person name="Roger A.J."/>
            <person name="Ruiz-Trillo I."/>
            <person name="Young S.K."/>
            <person name="Zeng Q."/>
            <person name="Gargeya S."/>
            <person name="Alvarado L."/>
            <person name="Berlin A."/>
            <person name="Chapman S.B."/>
            <person name="Chen Z."/>
            <person name="Freedman E."/>
            <person name="Gellesch M."/>
            <person name="Goldberg J."/>
            <person name="Griggs A."/>
            <person name="Gujja S."/>
            <person name="Heilman E."/>
            <person name="Heiman D."/>
            <person name="Howarth C."/>
            <person name="Mehta T."/>
            <person name="Neiman D."/>
            <person name="Pearson M."/>
            <person name="Roberts A."/>
            <person name="Saif S."/>
            <person name="Shea T."/>
            <person name="Shenoy N."/>
            <person name="Sisk P."/>
            <person name="Stolte C."/>
            <person name="Sykes S."/>
            <person name="White J."/>
            <person name="Yandava C."/>
            <person name="Haas B."/>
            <person name="Nusbaum C."/>
            <person name="Birren B."/>
        </authorList>
    </citation>
    <scope>NUCLEOTIDE SEQUENCE</scope>
    <source>
        <strain evidence="4">ATCC 30864</strain>
    </source>
</reference>
<evidence type="ECO:0000256" key="1">
    <source>
        <dbReference type="SAM" id="MobiDB-lite"/>
    </source>
</evidence>
<dbReference type="Proteomes" id="UP000008743">
    <property type="component" value="Unassembled WGS sequence"/>
</dbReference>
<dbReference type="PhylomeDB" id="A0A0D2U5E7"/>
<feature type="transmembrane region" description="Helical" evidence="2">
    <location>
        <begin position="178"/>
        <end position="196"/>
    </location>
</feature>
<feature type="compositionally biased region" description="Low complexity" evidence="1">
    <location>
        <begin position="289"/>
        <end position="299"/>
    </location>
</feature>
<feature type="transmembrane region" description="Helical" evidence="2">
    <location>
        <begin position="216"/>
        <end position="234"/>
    </location>
</feature>
<feature type="transmembrane region" description="Helical" evidence="2">
    <location>
        <begin position="53"/>
        <end position="71"/>
    </location>
</feature>
<feature type="transmembrane region" description="Helical" evidence="2">
    <location>
        <begin position="240"/>
        <end position="261"/>
    </location>
</feature>
<feature type="compositionally biased region" description="Polar residues" evidence="1">
    <location>
        <begin position="320"/>
        <end position="331"/>
    </location>
</feature>
<protein>
    <recommendedName>
        <fullName evidence="5">G-protein coupled receptors family 2 profile 2 domain-containing protein</fullName>
    </recommendedName>
</protein>
<keyword evidence="4" id="KW-1185">Reference proteome</keyword>